<keyword evidence="3" id="KW-1185">Reference proteome</keyword>
<feature type="compositionally biased region" description="Basic and acidic residues" evidence="1">
    <location>
        <begin position="95"/>
        <end position="116"/>
    </location>
</feature>
<dbReference type="Proteomes" id="UP000822688">
    <property type="component" value="Chromosome 8"/>
</dbReference>
<feature type="region of interest" description="Disordered" evidence="1">
    <location>
        <begin position="1"/>
        <end position="116"/>
    </location>
</feature>
<evidence type="ECO:0000313" key="2">
    <source>
        <dbReference type="EMBL" id="KAG0564986.1"/>
    </source>
</evidence>
<comment type="caution">
    <text evidence="2">The sequence shown here is derived from an EMBL/GenBank/DDBJ whole genome shotgun (WGS) entry which is preliminary data.</text>
</comment>
<organism evidence="2 3">
    <name type="scientific">Ceratodon purpureus</name>
    <name type="common">Fire moss</name>
    <name type="synonym">Dicranum purpureum</name>
    <dbReference type="NCBI Taxonomy" id="3225"/>
    <lineage>
        <taxon>Eukaryota</taxon>
        <taxon>Viridiplantae</taxon>
        <taxon>Streptophyta</taxon>
        <taxon>Embryophyta</taxon>
        <taxon>Bryophyta</taxon>
        <taxon>Bryophytina</taxon>
        <taxon>Bryopsida</taxon>
        <taxon>Dicranidae</taxon>
        <taxon>Pseudoditrichales</taxon>
        <taxon>Ditrichaceae</taxon>
        <taxon>Ceratodon</taxon>
    </lineage>
</organism>
<reference evidence="2" key="1">
    <citation type="submission" date="2020-06" db="EMBL/GenBank/DDBJ databases">
        <title>WGS assembly of Ceratodon purpureus strain R40.</title>
        <authorList>
            <person name="Carey S.B."/>
            <person name="Jenkins J."/>
            <person name="Shu S."/>
            <person name="Lovell J.T."/>
            <person name="Sreedasyam A."/>
            <person name="Maumus F."/>
            <person name="Tiley G.P."/>
            <person name="Fernandez-Pozo N."/>
            <person name="Barry K."/>
            <person name="Chen C."/>
            <person name="Wang M."/>
            <person name="Lipzen A."/>
            <person name="Daum C."/>
            <person name="Saski C.A."/>
            <person name="Payton A.C."/>
            <person name="Mcbreen J.C."/>
            <person name="Conrad R.E."/>
            <person name="Kollar L.M."/>
            <person name="Olsson S."/>
            <person name="Huttunen S."/>
            <person name="Landis J.B."/>
            <person name="Wickett N.J."/>
            <person name="Johnson M.G."/>
            <person name="Rensing S.A."/>
            <person name="Grimwood J."/>
            <person name="Schmutz J."/>
            <person name="Mcdaniel S.F."/>
        </authorList>
    </citation>
    <scope>NUCLEOTIDE SEQUENCE</scope>
    <source>
        <strain evidence="2">R40</strain>
    </source>
</reference>
<dbReference type="AlphaFoldDB" id="A0A8T0GZA7"/>
<feature type="compositionally biased region" description="Basic residues" evidence="1">
    <location>
        <begin position="53"/>
        <end position="94"/>
    </location>
</feature>
<evidence type="ECO:0000256" key="1">
    <source>
        <dbReference type="SAM" id="MobiDB-lite"/>
    </source>
</evidence>
<proteinExistence type="predicted"/>
<accession>A0A8T0GZA7</accession>
<dbReference type="EMBL" id="CM026429">
    <property type="protein sequence ID" value="KAG0564986.1"/>
    <property type="molecule type" value="Genomic_DNA"/>
</dbReference>
<sequence>MKHSVSQINGDRSTSTCHSGSRRAETSRTRYYMRVKVHKENASKPRNGNKQACCKKHTSRKHKKQTNKPIKLTKHKHDKHEPHHKLTNMKRKHKTTSDRKPQDTTKLANKHEGKIT</sequence>
<protein>
    <submittedName>
        <fullName evidence="2">Uncharacterized protein</fullName>
    </submittedName>
</protein>
<evidence type="ECO:0000313" key="3">
    <source>
        <dbReference type="Proteomes" id="UP000822688"/>
    </source>
</evidence>
<feature type="compositionally biased region" description="Polar residues" evidence="1">
    <location>
        <begin position="1"/>
        <end position="19"/>
    </location>
</feature>
<name>A0A8T0GZA7_CERPU</name>
<gene>
    <name evidence="2" type="ORF">KC19_8G154400</name>
</gene>